<evidence type="ECO:0000256" key="2">
    <source>
        <dbReference type="ARBA" id="ARBA00023043"/>
    </source>
</evidence>
<dbReference type="AlphaFoldDB" id="A0A1I7IYP4"/>
<protein>
    <submittedName>
        <fullName evidence="5">Uncharacterized protein</fullName>
    </submittedName>
</protein>
<feature type="signal peptide" evidence="4">
    <location>
        <begin position="1"/>
        <end position="23"/>
    </location>
</feature>
<dbReference type="GO" id="GO:0071356">
    <property type="term" value="P:cellular response to tumor necrosis factor"/>
    <property type="evidence" value="ECO:0007669"/>
    <property type="project" value="TreeGrafter"/>
</dbReference>
<dbReference type="EMBL" id="FPBX01000020">
    <property type="protein sequence ID" value="SFU78063.1"/>
    <property type="molecule type" value="Genomic_DNA"/>
</dbReference>
<dbReference type="PANTHER" id="PTHR46680">
    <property type="entry name" value="NF-KAPPA-B INHIBITOR ALPHA"/>
    <property type="match status" value="1"/>
</dbReference>
<name>A0A1I7IYP4_9BURK</name>
<dbReference type="GO" id="GO:0005829">
    <property type="term" value="C:cytosol"/>
    <property type="evidence" value="ECO:0007669"/>
    <property type="project" value="TreeGrafter"/>
</dbReference>
<dbReference type="STRING" id="343013.SAMN04489707_102058"/>
<evidence type="ECO:0000256" key="3">
    <source>
        <dbReference type="PROSITE-ProRule" id="PRU00023"/>
    </source>
</evidence>
<dbReference type="InterPro" id="IPR002110">
    <property type="entry name" value="Ankyrin_rpt"/>
</dbReference>
<accession>A0A1I7IYP4</accession>
<evidence type="ECO:0000256" key="1">
    <source>
        <dbReference type="ARBA" id="ARBA00022737"/>
    </source>
</evidence>
<feature type="repeat" description="ANK" evidence="3">
    <location>
        <begin position="121"/>
        <end position="156"/>
    </location>
</feature>
<sequence length="224" mass="23849">MMRRRCLLAVSGLGWGAWGLAQAGSYDDFFTAIRRDDAGAITALLRRGFDPNTVDAKGVPALVLALQLESFKAFGALLQAPALKVDQANPQGETALMLAAIKGYLDLARALVAKDADVNKTGWTPLHYAASGTGDQQPAMLALLLEHHAYIDAGSPNGSTPLMLAAQYGTRASALLLLEEGADPTIKNQLGLTAVDFALRAGRKDLAQQLATAIRQRQPNRGQW</sequence>
<organism evidence="5 6">
    <name type="scientific">Paenacidovorax caeni</name>
    <dbReference type="NCBI Taxonomy" id="343013"/>
    <lineage>
        <taxon>Bacteria</taxon>
        <taxon>Pseudomonadati</taxon>
        <taxon>Pseudomonadota</taxon>
        <taxon>Betaproteobacteria</taxon>
        <taxon>Burkholderiales</taxon>
        <taxon>Comamonadaceae</taxon>
        <taxon>Paenacidovorax</taxon>
    </lineage>
</organism>
<dbReference type="PANTHER" id="PTHR46680:SF3">
    <property type="entry name" value="NF-KAPPA-B INHIBITOR CACTUS"/>
    <property type="match status" value="1"/>
</dbReference>
<evidence type="ECO:0000256" key="4">
    <source>
        <dbReference type="SAM" id="SignalP"/>
    </source>
</evidence>
<dbReference type="RefSeq" id="WP_054256575.1">
    <property type="nucleotide sequence ID" value="NZ_CYIG01000020.1"/>
</dbReference>
<dbReference type="PROSITE" id="PS50297">
    <property type="entry name" value="ANK_REP_REGION"/>
    <property type="match status" value="2"/>
</dbReference>
<dbReference type="OrthoDB" id="198309at2"/>
<dbReference type="InterPro" id="IPR036770">
    <property type="entry name" value="Ankyrin_rpt-contain_sf"/>
</dbReference>
<feature type="repeat" description="ANK" evidence="3">
    <location>
        <begin position="91"/>
        <end position="123"/>
    </location>
</feature>
<feature type="chain" id="PRO_5010329649" evidence="4">
    <location>
        <begin position="24"/>
        <end position="224"/>
    </location>
</feature>
<feature type="repeat" description="ANK" evidence="3">
    <location>
        <begin position="157"/>
        <end position="189"/>
    </location>
</feature>
<dbReference type="SUPFAM" id="SSF48403">
    <property type="entry name" value="Ankyrin repeat"/>
    <property type="match status" value="1"/>
</dbReference>
<keyword evidence="2 3" id="KW-0040">ANK repeat</keyword>
<evidence type="ECO:0000313" key="5">
    <source>
        <dbReference type="EMBL" id="SFU78063.1"/>
    </source>
</evidence>
<gene>
    <name evidence="5" type="ORF">SAMN04489707_102058</name>
</gene>
<dbReference type="Pfam" id="PF12796">
    <property type="entry name" value="Ank_2"/>
    <property type="match status" value="1"/>
</dbReference>
<keyword evidence="4" id="KW-0732">Signal</keyword>
<proteinExistence type="predicted"/>
<reference evidence="5 6" key="1">
    <citation type="submission" date="2016-10" db="EMBL/GenBank/DDBJ databases">
        <authorList>
            <person name="de Groot N.N."/>
        </authorList>
    </citation>
    <scope>NUCLEOTIDE SEQUENCE [LARGE SCALE GENOMIC DNA]</scope>
    <source>
        <strain evidence="5 6">R-24608</strain>
    </source>
</reference>
<keyword evidence="1" id="KW-0677">Repeat</keyword>
<dbReference type="Pfam" id="PF00023">
    <property type="entry name" value="Ank"/>
    <property type="match status" value="1"/>
</dbReference>
<evidence type="ECO:0000313" key="6">
    <source>
        <dbReference type="Proteomes" id="UP000183656"/>
    </source>
</evidence>
<dbReference type="GO" id="GO:0051059">
    <property type="term" value="F:NF-kappaB binding"/>
    <property type="evidence" value="ECO:0007669"/>
    <property type="project" value="TreeGrafter"/>
</dbReference>
<dbReference type="PROSITE" id="PS50088">
    <property type="entry name" value="ANK_REPEAT"/>
    <property type="match status" value="3"/>
</dbReference>
<dbReference type="SMART" id="SM00248">
    <property type="entry name" value="ANK"/>
    <property type="match status" value="5"/>
</dbReference>
<dbReference type="Proteomes" id="UP000183656">
    <property type="component" value="Unassembled WGS sequence"/>
</dbReference>
<dbReference type="Gene3D" id="1.25.40.20">
    <property type="entry name" value="Ankyrin repeat-containing domain"/>
    <property type="match status" value="2"/>
</dbReference>
<keyword evidence="6" id="KW-1185">Reference proteome</keyword>
<dbReference type="InterPro" id="IPR051070">
    <property type="entry name" value="NF-kappa-B_inhibitor"/>
</dbReference>